<evidence type="ECO:0000313" key="2">
    <source>
        <dbReference type="Proteomes" id="UP000001699"/>
    </source>
</evidence>
<reference evidence="1 2" key="1">
    <citation type="journal article" date="2008" name="PLoS Genet.">
        <title>Genomic islands in the pathogenic filamentous fungus Aspergillus fumigatus.</title>
        <authorList>
            <person name="Fedorova N.D."/>
            <person name="Khaldi N."/>
            <person name="Joardar V.S."/>
            <person name="Maiti R."/>
            <person name="Amedeo P."/>
            <person name="Anderson M.J."/>
            <person name="Crabtree J."/>
            <person name="Silva J.C."/>
            <person name="Badger J.H."/>
            <person name="Albarraq A."/>
            <person name="Angiuoli S."/>
            <person name="Bussey H."/>
            <person name="Bowyer P."/>
            <person name="Cotty P.J."/>
            <person name="Dyer P.S."/>
            <person name="Egan A."/>
            <person name="Galens K."/>
            <person name="Fraser-Liggett C.M."/>
            <person name="Haas B.J."/>
            <person name="Inman J.M."/>
            <person name="Kent R."/>
            <person name="Lemieux S."/>
            <person name="Malavazi I."/>
            <person name="Orvis J."/>
            <person name="Roemer T."/>
            <person name="Ronning C.M."/>
            <person name="Sundaram J.P."/>
            <person name="Sutton G."/>
            <person name="Turner G."/>
            <person name="Venter J.C."/>
            <person name="White O.R."/>
            <person name="Whitty B.R."/>
            <person name="Youngman P."/>
            <person name="Wolfe K.H."/>
            <person name="Goldman G.H."/>
            <person name="Wortman J.R."/>
            <person name="Jiang B."/>
            <person name="Denning D.W."/>
            <person name="Nierman W.C."/>
        </authorList>
    </citation>
    <scope>NUCLEOTIDE SEQUENCE [LARGE SCALE GENOMIC DNA]</scope>
    <source>
        <strain evidence="2">CBS 144.89 / FGSC A1163 / CEA10</strain>
    </source>
</reference>
<dbReference type="VEuPathDB" id="FungiDB:AFUB_061800"/>
<dbReference type="EMBL" id="DS499597">
    <property type="protein sequence ID" value="EDP52143.1"/>
    <property type="molecule type" value="Genomic_DNA"/>
</dbReference>
<dbReference type="Proteomes" id="UP000001699">
    <property type="component" value="Unassembled WGS sequence"/>
</dbReference>
<evidence type="ECO:0000313" key="1">
    <source>
        <dbReference type="EMBL" id="EDP52143.1"/>
    </source>
</evidence>
<protein>
    <submittedName>
        <fullName evidence="1">Uncharacterized protein</fullName>
    </submittedName>
</protein>
<sequence length="122" mass="13393">MPFENAPANIRAVVTSEIDTIPPLSKCTREHADIFAGEGTETAAPDVTCPLGWLDLDISRFDSVSCILPRLSNQAHFLLLALTKIRQNVGLPKPALPRVRNTVIEWFGGFGRSASYEIEITD</sequence>
<dbReference type="AlphaFoldDB" id="B0Y2H2"/>
<name>B0Y2H2_ASPFC</name>
<accession>B0Y2H2</accession>
<keyword evidence="2" id="KW-1185">Reference proteome</keyword>
<dbReference type="HOGENOM" id="CLU_2026184_0_0_1"/>
<gene>
    <name evidence="1" type="ORF">AFUB_061800</name>
</gene>
<organism evidence="1 2">
    <name type="scientific">Aspergillus fumigatus (strain CBS 144.89 / FGSC A1163 / CEA10)</name>
    <name type="common">Neosartorya fumigata</name>
    <dbReference type="NCBI Taxonomy" id="451804"/>
    <lineage>
        <taxon>Eukaryota</taxon>
        <taxon>Fungi</taxon>
        <taxon>Dikarya</taxon>
        <taxon>Ascomycota</taxon>
        <taxon>Pezizomycotina</taxon>
        <taxon>Eurotiomycetes</taxon>
        <taxon>Eurotiomycetidae</taxon>
        <taxon>Eurotiales</taxon>
        <taxon>Aspergillaceae</taxon>
        <taxon>Aspergillus</taxon>
        <taxon>Aspergillus subgen. Fumigati</taxon>
    </lineage>
</organism>
<proteinExistence type="predicted"/>